<evidence type="ECO:0000313" key="2">
    <source>
        <dbReference type="Proteomes" id="UP000827872"/>
    </source>
</evidence>
<keyword evidence="2" id="KW-1185">Reference proteome</keyword>
<organism evidence="1 2">
    <name type="scientific">Sphaerodactylus townsendi</name>
    <dbReference type="NCBI Taxonomy" id="933632"/>
    <lineage>
        <taxon>Eukaryota</taxon>
        <taxon>Metazoa</taxon>
        <taxon>Chordata</taxon>
        <taxon>Craniata</taxon>
        <taxon>Vertebrata</taxon>
        <taxon>Euteleostomi</taxon>
        <taxon>Lepidosauria</taxon>
        <taxon>Squamata</taxon>
        <taxon>Bifurcata</taxon>
        <taxon>Gekkota</taxon>
        <taxon>Sphaerodactylidae</taxon>
        <taxon>Sphaerodactylus</taxon>
    </lineage>
</organism>
<accession>A0ACB8F546</accession>
<comment type="caution">
    <text evidence="1">The sequence shown here is derived from an EMBL/GenBank/DDBJ whole genome shotgun (WGS) entry which is preliminary data.</text>
</comment>
<evidence type="ECO:0000313" key="1">
    <source>
        <dbReference type="EMBL" id="KAH8000019.1"/>
    </source>
</evidence>
<gene>
    <name evidence="1" type="ORF">K3G42_021678</name>
</gene>
<proteinExistence type="predicted"/>
<protein>
    <submittedName>
        <fullName evidence="1">Uncharacterized protein</fullName>
    </submittedName>
</protein>
<reference evidence="1" key="1">
    <citation type="submission" date="2021-08" db="EMBL/GenBank/DDBJ databases">
        <title>The first chromosome-level gecko genome reveals the dynamic sex chromosomes of Neotropical dwarf geckos (Sphaerodactylidae: Sphaerodactylus).</title>
        <authorList>
            <person name="Pinto B.J."/>
            <person name="Keating S.E."/>
            <person name="Gamble T."/>
        </authorList>
    </citation>
    <scope>NUCLEOTIDE SEQUENCE</scope>
    <source>
        <strain evidence="1">TG3544</strain>
    </source>
</reference>
<dbReference type="Proteomes" id="UP000827872">
    <property type="component" value="Linkage Group LG05"/>
</dbReference>
<name>A0ACB8F546_9SAUR</name>
<dbReference type="EMBL" id="CM037618">
    <property type="protein sequence ID" value="KAH8000019.1"/>
    <property type="molecule type" value="Genomic_DNA"/>
</dbReference>
<sequence>MPPCSSQARASWLGGARPPPEADAPALLLAGAGEGARPGSAADARGSDARACSLAEAEKRCPAAPAGGSGSDLRPATEGAGGPAARVRCSRLLRSPGRRCNLDNALVLHLSIPGDINPMHFQY</sequence>